<evidence type="ECO:0000256" key="1">
    <source>
        <dbReference type="SAM" id="MobiDB-lite"/>
    </source>
</evidence>
<feature type="compositionally biased region" description="Acidic residues" evidence="1">
    <location>
        <begin position="401"/>
        <end position="414"/>
    </location>
</feature>
<comment type="caution">
    <text evidence="2">The sequence shown here is derived from an EMBL/GenBank/DDBJ whole genome shotgun (WGS) entry which is preliminary data.</text>
</comment>
<evidence type="ECO:0000313" key="2">
    <source>
        <dbReference type="EMBL" id="KAK9746530.1"/>
    </source>
</evidence>
<gene>
    <name evidence="2" type="ORF">QE152_g6067</name>
</gene>
<feature type="region of interest" description="Disordered" evidence="1">
    <location>
        <begin position="363"/>
        <end position="382"/>
    </location>
</feature>
<feature type="region of interest" description="Disordered" evidence="1">
    <location>
        <begin position="394"/>
        <end position="431"/>
    </location>
</feature>
<organism evidence="2 3">
    <name type="scientific">Popillia japonica</name>
    <name type="common">Japanese beetle</name>
    <dbReference type="NCBI Taxonomy" id="7064"/>
    <lineage>
        <taxon>Eukaryota</taxon>
        <taxon>Metazoa</taxon>
        <taxon>Ecdysozoa</taxon>
        <taxon>Arthropoda</taxon>
        <taxon>Hexapoda</taxon>
        <taxon>Insecta</taxon>
        <taxon>Pterygota</taxon>
        <taxon>Neoptera</taxon>
        <taxon>Endopterygota</taxon>
        <taxon>Coleoptera</taxon>
        <taxon>Polyphaga</taxon>
        <taxon>Scarabaeiformia</taxon>
        <taxon>Scarabaeidae</taxon>
        <taxon>Rutelinae</taxon>
        <taxon>Popillia</taxon>
    </lineage>
</organism>
<dbReference type="Proteomes" id="UP001458880">
    <property type="component" value="Unassembled WGS sequence"/>
</dbReference>
<keyword evidence="3" id="KW-1185">Reference proteome</keyword>
<name>A0AAW1MJF7_POPJA</name>
<reference evidence="2 3" key="1">
    <citation type="journal article" date="2024" name="BMC Genomics">
        <title>De novo assembly and annotation of Popillia japonica's genome with initial clues to its potential as an invasive pest.</title>
        <authorList>
            <person name="Cucini C."/>
            <person name="Boschi S."/>
            <person name="Funari R."/>
            <person name="Cardaioli E."/>
            <person name="Iannotti N."/>
            <person name="Marturano G."/>
            <person name="Paoli F."/>
            <person name="Bruttini M."/>
            <person name="Carapelli A."/>
            <person name="Frati F."/>
            <person name="Nardi F."/>
        </authorList>
    </citation>
    <scope>NUCLEOTIDE SEQUENCE [LARGE SCALE GENOMIC DNA]</scope>
    <source>
        <strain evidence="2">DMR45628</strain>
    </source>
</reference>
<proteinExistence type="predicted"/>
<protein>
    <submittedName>
        <fullName evidence="2">Uncharacterized protein</fullName>
    </submittedName>
</protein>
<sequence>MRDFPNTTKIIKWTSMGNIGSQISNHSNKYKLESIGDVQRLSLPRIGQNQHSQQKIALPIGKDAIKPKLRSTENGKILHSGGTLSGRQPENRVSRGNFMNAKEKVNLLKELNQENDKIFGHHPPIRNSIKKSGSEPDLRVRLRQERNPVGNNGGVPKRYEDYLMKKRENQDNNCNTRRIGLFKTRIESNNRRNKINVKVEEKREVKHQSLLDLRQDIPVITTYDELERDELEEDLDLSRNDDNHVKKYYFGMENNTTSNPLIEELNYTIHDDILPDFPINHTEDTADPSQNIILNLRPILPKKQLEIPRFSSSLAWKLLYSIDSDSNLDRSSLNNTEDDQFLAEERIAPLSPSRLSKSLDFQFSQDKSGDSGISGDETPKPLMTWSQYYKSKQSWTPQQDLGDEDSTTDNEDINEERKFNSVPYYANSGNDTGNKPHIFSLSLPRDHFSNQCTTTLEKYKHDIIKRTSSGHLNNSNNDLEMSPNHYSIKNSNWLLSKSAPNSLNNGFASLDSGNCMHNGPTSSLVAVQPHAQSKGRIMYLPQGSGICWANNQKSTKHKTEMPTGMNEDLLQEVERREQDRLREIEAMQRIEEEFRKKRARYNGLYSNNQRNFRKVLLVAGEKSV</sequence>
<evidence type="ECO:0000313" key="3">
    <source>
        <dbReference type="Proteomes" id="UP001458880"/>
    </source>
</evidence>
<feature type="region of interest" description="Disordered" evidence="1">
    <location>
        <begin position="74"/>
        <end position="93"/>
    </location>
</feature>
<dbReference type="EMBL" id="JASPKY010000039">
    <property type="protein sequence ID" value="KAK9746530.1"/>
    <property type="molecule type" value="Genomic_DNA"/>
</dbReference>
<feature type="region of interest" description="Disordered" evidence="1">
    <location>
        <begin position="117"/>
        <end position="136"/>
    </location>
</feature>
<dbReference type="AlphaFoldDB" id="A0AAW1MJF7"/>
<accession>A0AAW1MJF7</accession>